<gene>
    <name evidence="2" type="ORF">MICAG_640010</name>
</gene>
<dbReference type="Proteomes" id="UP000005291">
    <property type="component" value="Unassembled WGS sequence"/>
</dbReference>
<protein>
    <submittedName>
        <fullName evidence="2">Uncharacterized protein</fullName>
    </submittedName>
</protein>
<organism evidence="2 3">
    <name type="scientific">Microcystis aeruginosa PCC 9808</name>
    <dbReference type="NCBI Taxonomy" id="1160284"/>
    <lineage>
        <taxon>Bacteria</taxon>
        <taxon>Bacillati</taxon>
        <taxon>Cyanobacteriota</taxon>
        <taxon>Cyanophyceae</taxon>
        <taxon>Oscillatoriophycideae</taxon>
        <taxon>Chroococcales</taxon>
        <taxon>Microcystaceae</taxon>
        <taxon>Microcystis</taxon>
    </lineage>
</organism>
<comment type="caution">
    <text evidence="2">The sequence shown here is derived from an EMBL/GenBank/DDBJ whole genome shotgun (WGS) entry which is preliminary data.</text>
</comment>
<evidence type="ECO:0000256" key="1">
    <source>
        <dbReference type="SAM" id="MobiDB-lite"/>
    </source>
</evidence>
<evidence type="ECO:0000313" key="3">
    <source>
        <dbReference type="Proteomes" id="UP000005291"/>
    </source>
</evidence>
<reference evidence="2 3" key="1">
    <citation type="submission" date="2012-04" db="EMBL/GenBank/DDBJ databases">
        <authorList>
            <person name="Genoscope - CEA"/>
        </authorList>
    </citation>
    <scope>NUCLEOTIDE SEQUENCE [LARGE SCALE GENOMIC DNA]</scope>
    <source>
        <strain evidence="2 3">9808</strain>
    </source>
</reference>
<proteinExistence type="predicted"/>
<dbReference type="HOGENOM" id="CLU_3137688_0_0_3"/>
<dbReference type="EMBL" id="CAIN01000441">
    <property type="protein sequence ID" value="CCI28957.1"/>
    <property type="molecule type" value="Genomic_DNA"/>
</dbReference>
<feature type="region of interest" description="Disordered" evidence="1">
    <location>
        <begin position="28"/>
        <end position="49"/>
    </location>
</feature>
<accession>I4I3T3</accession>
<sequence>MVNRGVDQNLSTEPTSCPVLSLYHAYTEPRRAQQGSKVDKYQSDKSSKS</sequence>
<evidence type="ECO:0000313" key="2">
    <source>
        <dbReference type="EMBL" id="CCI28957.1"/>
    </source>
</evidence>
<name>I4I3T3_MICAE</name>
<dbReference type="AlphaFoldDB" id="I4I3T3"/>